<protein>
    <submittedName>
        <fullName evidence="5">LacI family transcriptional regulator</fullName>
    </submittedName>
</protein>
<reference evidence="5 6" key="1">
    <citation type="submission" date="2020-02" db="EMBL/GenBank/DDBJ databases">
        <title>Genome sequence of the type strain DSM 27180 of Arthrobacter silviterrae.</title>
        <authorList>
            <person name="Gao J."/>
            <person name="Sun J."/>
        </authorList>
    </citation>
    <scope>NUCLEOTIDE SEQUENCE [LARGE SCALE GENOMIC DNA]</scope>
    <source>
        <strain evidence="5 6">DSM 27180</strain>
    </source>
</reference>
<dbReference type="PANTHER" id="PTHR30146:SF155">
    <property type="entry name" value="ALANINE RACEMASE"/>
    <property type="match status" value="1"/>
</dbReference>
<dbReference type="InterPro" id="IPR046335">
    <property type="entry name" value="LacI/GalR-like_sensor"/>
</dbReference>
<comment type="caution">
    <text evidence="5">The sequence shown here is derived from an EMBL/GenBank/DDBJ whole genome shotgun (WGS) entry which is preliminary data.</text>
</comment>
<dbReference type="SMART" id="SM00354">
    <property type="entry name" value="HTH_LACI"/>
    <property type="match status" value="1"/>
</dbReference>
<keyword evidence="3" id="KW-0804">Transcription</keyword>
<proteinExistence type="predicted"/>
<evidence type="ECO:0000256" key="3">
    <source>
        <dbReference type="ARBA" id="ARBA00023163"/>
    </source>
</evidence>
<sequence length="338" mass="36142">MSRPTMRQIAQVTGLSEAAVSFALNGKGGVSPATVTRVHEAAEKLGWRRNVAAAALSGARAGAVGLVLARGRDGLGNDSFFLRLIAGIESVINAESQALVLQIVETLEQEQETYQRWWSERRVDGVFVVDPRTTDTRPQQLKGLGLPAVAIGGTPGFGLPFVGVDDAAAMTVLVQHLAGQGHTDIAHVAGINDLLHTRRRVEAFAAAAKKLGIRAHGSYLTDYSEHSGLEATEEILALPERPTAIIYDNEVLALAGLATFNAHRLDVPQDMAVVAWEDNIIWTAIRPQLTALRRDPTVMGAEAARSLLELMAGTTPEDVQMPTPQLVVRDSTVEGAGR</sequence>
<dbReference type="InterPro" id="IPR028082">
    <property type="entry name" value="Peripla_BP_I"/>
</dbReference>
<dbReference type="SUPFAM" id="SSF53822">
    <property type="entry name" value="Periplasmic binding protein-like I"/>
    <property type="match status" value="1"/>
</dbReference>
<feature type="domain" description="HTH lacI-type" evidence="4">
    <location>
        <begin position="4"/>
        <end position="58"/>
    </location>
</feature>
<dbReference type="CDD" id="cd01392">
    <property type="entry name" value="HTH_LacI"/>
    <property type="match status" value="1"/>
</dbReference>
<dbReference type="InterPro" id="IPR010982">
    <property type="entry name" value="Lambda_DNA-bd_dom_sf"/>
</dbReference>
<organism evidence="5 6">
    <name type="scientific">Arthrobacter silviterrae</name>
    <dbReference type="NCBI Taxonomy" id="2026658"/>
    <lineage>
        <taxon>Bacteria</taxon>
        <taxon>Bacillati</taxon>
        <taxon>Actinomycetota</taxon>
        <taxon>Actinomycetes</taxon>
        <taxon>Micrococcales</taxon>
        <taxon>Micrococcaceae</taxon>
        <taxon>Arthrobacter</taxon>
    </lineage>
</organism>
<dbReference type="PANTHER" id="PTHR30146">
    <property type="entry name" value="LACI-RELATED TRANSCRIPTIONAL REPRESSOR"/>
    <property type="match status" value="1"/>
</dbReference>
<dbReference type="SUPFAM" id="SSF47413">
    <property type="entry name" value="lambda repressor-like DNA-binding domains"/>
    <property type="match status" value="1"/>
</dbReference>
<dbReference type="Gene3D" id="3.40.50.2300">
    <property type="match status" value="2"/>
</dbReference>
<dbReference type="RefSeq" id="WP_165183768.1">
    <property type="nucleotide sequence ID" value="NZ_JAAKZI010000060.1"/>
</dbReference>
<keyword evidence="1" id="KW-0805">Transcription regulation</keyword>
<keyword evidence="2" id="KW-0238">DNA-binding</keyword>
<dbReference type="Pfam" id="PF00356">
    <property type="entry name" value="LacI"/>
    <property type="match status" value="1"/>
</dbReference>
<dbReference type="Proteomes" id="UP000479226">
    <property type="component" value="Unassembled WGS sequence"/>
</dbReference>
<dbReference type="Pfam" id="PF13377">
    <property type="entry name" value="Peripla_BP_3"/>
    <property type="match status" value="1"/>
</dbReference>
<accession>A0ABX0DG70</accession>
<evidence type="ECO:0000259" key="4">
    <source>
        <dbReference type="PROSITE" id="PS50932"/>
    </source>
</evidence>
<dbReference type="InterPro" id="IPR000843">
    <property type="entry name" value="HTH_LacI"/>
</dbReference>
<dbReference type="CDD" id="cd06267">
    <property type="entry name" value="PBP1_LacI_sugar_binding-like"/>
    <property type="match status" value="1"/>
</dbReference>
<evidence type="ECO:0000313" key="6">
    <source>
        <dbReference type="Proteomes" id="UP000479226"/>
    </source>
</evidence>
<evidence type="ECO:0000256" key="1">
    <source>
        <dbReference type="ARBA" id="ARBA00023015"/>
    </source>
</evidence>
<keyword evidence="6" id="KW-1185">Reference proteome</keyword>
<evidence type="ECO:0000256" key="2">
    <source>
        <dbReference type="ARBA" id="ARBA00023125"/>
    </source>
</evidence>
<dbReference type="PROSITE" id="PS50932">
    <property type="entry name" value="HTH_LACI_2"/>
    <property type="match status" value="1"/>
</dbReference>
<dbReference type="EMBL" id="JAAKZI010000060">
    <property type="protein sequence ID" value="NGN85561.1"/>
    <property type="molecule type" value="Genomic_DNA"/>
</dbReference>
<dbReference type="Gene3D" id="1.10.260.40">
    <property type="entry name" value="lambda repressor-like DNA-binding domains"/>
    <property type="match status" value="1"/>
</dbReference>
<evidence type="ECO:0000313" key="5">
    <source>
        <dbReference type="EMBL" id="NGN85561.1"/>
    </source>
</evidence>
<gene>
    <name evidence="5" type="ORF">G6N77_19145</name>
</gene>
<name>A0ABX0DG70_9MICC</name>